<dbReference type="GO" id="GO:0019086">
    <property type="term" value="P:late viral transcription"/>
    <property type="evidence" value="ECO:0007669"/>
    <property type="project" value="UniProtKB-UniRule"/>
</dbReference>
<keyword evidence="1" id="KW-0945">Host-virus interaction</keyword>
<keyword evidence="1" id="KW-0731">Sigma factor</keyword>
<feature type="compositionally biased region" description="Acidic residues" evidence="2">
    <location>
        <begin position="164"/>
        <end position="183"/>
    </location>
</feature>
<dbReference type="GeneID" id="55604395"/>
<reference evidence="3 4" key="1">
    <citation type="submission" date="2017-07" db="EMBL/GenBank/DDBJ databases">
        <title>In vitro design and evaluation of phage cocktails against multidrug-resistant Aeromonas salmonicida.</title>
        <authorList>
            <person name="Chen L."/>
            <person name="Yuan S."/>
            <person name="Ma Y."/>
        </authorList>
    </citation>
    <scope>NUCLEOTIDE SEQUENCE [LARGE SCALE GENOMIC DNA]</scope>
</reference>
<feature type="DNA-binding region" evidence="1">
    <location>
        <position position="103"/>
    </location>
</feature>
<dbReference type="RefSeq" id="YP_009834328.1">
    <property type="nucleotide sequence ID" value="NC_048673.1"/>
</dbReference>
<feature type="compositionally biased region" description="Basic and acidic residues" evidence="2">
    <location>
        <begin position="149"/>
        <end position="158"/>
    </location>
</feature>
<keyword evidence="1" id="KW-0805">Transcription regulation</keyword>
<keyword evidence="1" id="KW-0238">DNA-binding</keyword>
<organism evidence="3 4">
    <name type="scientific">Aeromonas phage AS-zj</name>
    <dbReference type="NCBI Taxonomy" id="2024208"/>
    <lineage>
        <taxon>Viruses</taxon>
        <taxon>Duplodnaviria</taxon>
        <taxon>Heunggongvirae</taxon>
        <taxon>Uroviricota</taxon>
        <taxon>Caudoviricetes</taxon>
        <taxon>Pantevenvirales</taxon>
        <taxon>Straboviridae</taxon>
        <taxon>Emmerichvirinae</taxon>
        <taxon>Ceceduovirus</taxon>
        <taxon>Ceceduovirus aszj</taxon>
    </lineage>
</organism>
<keyword evidence="1" id="KW-0804">Transcription</keyword>
<comment type="caution">
    <text evidence="1">Lacks conserved residue(s) required for the propagation of feature annotation.</text>
</comment>
<dbReference type="InterPro" id="IPR046386">
    <property type="entry name" value="T4_sigma-like_factor"/>
</dbReference>
<sequence>MAVYVDNQKLIADIVQWKKDREDPTKKMSDSLGEAIMNIVQGCTEYYRFRRMTPIWKENLVLEAQEILIRKIHKFDEKSFGNAHAYVTMIAMRAFFDELKREKKKEATKNRYFVECVYDSDDDDMAEMVDPDFYLDLVGKVNEYEESIKKADKEKEEQVGELDWLYDYEENQEDDDNETLPDN</sequence>
<keyword evidence="1" id="KW-1195">Viral transcription</keyword>
<accession>A0A223LEN8</accession>
<keyword evidence="4" id="KW-1185">Reference proteome</keyword>
<evidence type="ECO:0000256" key="1">
    <source>
        <dbReference type="HAMAP-Rule" id="MF_04164"/>
    </source>
</evidence>
<comment type="function">
    <text evidence="1">Plays a role in the transcription of the viral late genes by acting as a late promoter recognition subunit. Associates with host RNA polymerase (RNAP) core and thus replaces the host sigma-70/rpoD subunit in the complex. May also play a role in DNA packaging by interacting with the terminase subunit gp17.</text>
</comment>
<dbReference type="GO" id="GO:0016779">
    <property type="term" value="F:nucleotidyltransferase activity"/>
    <property type="evidence" value="ECO:0007669"/>
    <property type="project" value="UniProtKB-KW"/>
</dbReference>
<feature type="site" description="Interaction with host RNAP" evidence="1">
    <location>
        <position position="63"/>
    </location>
</feature>
<dbReference type="GO" id="GO:0003677">
    <property type="term" value="F:DNA binding"/>
    <property type="evidence" value="ECO:0007669"/>
    <property type="project" value="UniProtKB-UniRule"/>
</dbReference>
<dbReference type="Proteomes" id="UP000226092">
    <property type="component" value="Segment"/>
</dbReference>
<dbReference type="KEGG" id="vg:55604395"/>
<dbReference type="GO" id="GO:0016987">
    <property type="term" value="F:sigma factor activity"/>
    <property type="evidence" value="ECO:0007669"/>
    <property type="project" value="UniProtKB-UniRule"/>
</dbReference>
<protein>
    <recommendedName>
        <fullName evidence="1">RNA polymerase sigma-like factor</fullName>
    </recommendedName>
    <alternativeName>
        <fullName evidence="1">Promoter specificity factor</fullName>
    </alternativeName>
</protein>
<keyword evidence="1" id="KW-0808">Transferase</keyword>
<evidence type="ECO:0000313" key="4">
    <source>
        <dbReference type="Proteomes" id="UP000226092"/>
    </source>
</evidence>
<comment type="subunit">
    <text evidence="1">Interacts with the host RNA polymerase catalytic core formed by RpoA, RpoB, RpoC and RpoZ to form the RNAP-gp55 holoenzyme. Part of the transcription activation complex containing host RNAP, the viral RNA polymerase sigma-like factor, the late transcription coactivator, and the sliding clamp. Interacts with the terminase large subunit; this interaction may load the terminase onto DNA for packaging.</text>
</comment>
<dbReference type="EMBL" id="MF448340">
    <property type="protein sequence ID" value="ASU00524.1"/>
    <property type="molecule type" value="Genomic_DNA"/>
</dbReference>
<proteinExistence type="inferred from homology"/>
<dbReference type="HAMAP" id="MF_04164">
    <property type="entry name" value="T4_Sigma_like_factor"/>
    <property type="match status" value="1"/>
</dbReference>
<feature type="site" description="Interaction with host RNAP" evidence="1">
    <location>
        <position position="66"/>
    </location>
</feature>
<comment type="similarity">
    <text evidence="1">Belongs to the Tevenvirinae RNA polymerase sigma-like factor family.</text>
</comment>
<name>A0A223LEN8_9CAUD</name>
<evidence type="ECO:0000256" key="2">
    <source>
        <dbReference type="SAM" id="MobiDB-lite"/>
    </source>
</evidence>
<feature type="region of interest" description="Disordered" evidence="2">
    <location>
        <begin position="149"/>
        <end position="183"/>
    </location>
</feature>
<evidence type="ECO:0000313" key="3">
    <source>
        <dbReference type="EMBL" id="ASU00524.1"/>
    </source>
</evidence>
<keyword evidence="1" id="KW-0548">Nucleotidyltransferase</keyword>